<dbReference type="Gene3D" id="1.20.1070.10">
    <property type="entry name" value="Rhodopsin 7-helix transmembrane proteins"/>
    <property type="match status" value="1"/>
</dbReference>
<dbReference type="InterPro" id="IPR017452">
    <property type="entry name" value="GPCR_Rhodpsn_7TM"/>
</dbReference>
<evidence type="ECO:0000313" key="11">
    <source>
        <dbReference type="EMBL" id="CAF3962041.1"/>
    </source>
</evidence>
<feature type="transmembrane region" description="Helical" evidence="8">
    <location>
        <begin position="12"/>
        <end position="35"/>
    </location>
</feature>
<keyword evidence="6" id="KW-0675">Receptor</keyword>
<keyword evidence="4" id="KW-0297">G-protein coupled receptor</keyword>
<dbReference type="GO" id="GO:0004930">
    <property type="term" value="F:G protein-coupled receptor activity"/>
    <property type="evidence" value="ECO:0007669"/>
    <property type="project" value="UniProtKB-KW"/>
</dbReference>
<feature type="transmembrane region" description="Helical" evidence="8">
    <location>
        <begin position="227"/>
        <end position="251"/>
    </location>
</feature>
<dbReference type="Proteomes" id="UP000677228">
    <property type="component" value="Unassembled WGS sequence"/>
</dbReference>
<dbReference type="PROSITE" id="PS50262">
    <property type="entry name" value="G_PROTEIN_RECEP_F1_2"/>
    <property type="match status" value="1"/>
</dbReference>
<accession>A0A8S2MNA3</accession>
<proteinExistence type="predicted"/>
<comment type="subcellular location">
    <subcellularLocation>
        <location evidence="1">Membrane</location>
        <topology evidence="1">Multi-pass membrane protein</topology>
    </subcellularLocation>
</comment>
<keyword evidence="5 8" id="KW-0472">Membrane</keyword>
<organism evidence="11 12">
    <name type="scientific">Didymodactylos carnosus</name>
    <dbReference type="NCBI Taxonomy" id="1234261"/>
    <lineage>
        <taxon>Eukaryota</taxon>
        <taxon>Metazoa</taxon>
        <taxon>Spiralia</taxon>
        <taxon>Gnathifera</taxon>
        <taxon>Rotifera</taxon>
        <taxon>Eurotatoria</taxon>
        <taxon>Bdelloidea</taxon>
        <taxon>Philodinida</taxon>
        <taxon>Philodinidae</taxon>
        <taxon>Didymodactylos</taxon>
    </lineage>
</organism>
<evidence type="ECO:0000256" key="6">
    <source>
        <dbReference type="ARBA" id="ARBA00023170"/>
    </source>
</evidence>
<feature type="transmembrane region" description="Helical" evidence="8">
    <location>
        <begin position="257"/>
        <end position="280"/>
    </location>
</feature>
<evidence type="ECO:0000313" key="10">
    <source>
        <dbReference type="EMBL" id="CAF1152955.1"/>
    </source>
</evidence>
<evidence type="ECO:0000256" key="3">
    <source>
        <dbReference type="ARBA" id="ARBA00022989"/>
    </source>
</evidence>
<name>A0A8S2MNA3_9BILA</name>
<evidence type="ECO:0000256" key="4">
    <source>
        <dbReference type="ARBA" id="ARBA00023040"/>
    </source>
</evidence>
<evidence type="ECO:0000256" key="2">
    <source>
        <dbReference type="ARBA" id="ARBA00022692"/>
    </source>
</evidence>
<feature type="transmembrane region" description="Helical" evidence="8">
    <location>
        <begin position="172"/>
        <end position="195"/>
    </location>
</feature>
<dbReference type="PANTHER" id="PTHR24243">
    <property type="entry name" value="G-PROTEIN COUPLED RECEPTOR"/>
    <property type="match status" value="1"/>
</dbReference>
<keyword evidence="3 8" id="KW-1133">Transmembrane helix</keyword>
<keyword evidence="7" id="KW-0807">Transducer</keyword>
<dbReference type="GO" id="GO:0016020">
    <property type="term" value="C:membrane"/>
    <property type="evidence" value="ECO:0007669"/>
    <property type="project" value="UniProtKB-SubCell"/>
</dbReference>
<evidence type="ECO:0000256" key="7">
    <source>
        <dbReference type="ARBA" id="ARBA00023224"/>
    </source>
</evidence>
<keyword evidence="2 8" id="KW-0812">Transmembrane</keyword>
<dbReference type="EMBL" id="CAJNOK010011976">
    <property type="protein sequence ID" value="CAF1152955.1"/>
    <property type="molecule type" value="Genomic_DNA"/>
</dbReference>
<gene>
    <name evidence="10" type="ORF">OVA965_LOCUS21699</name>
    <name evidence="11" type="ORF">TMI583_LOCUS22410</name>
</gene>
<sequence length="350" mass="41173">MAVDLSLISVTLYHLCPILIVFGTLGNLINIRIFLTKELRQHSCSMYFIFESAASLLYVWLIITIRYFAEVYQMSFFVYTTQSCGFYYYSAYAIRQLCSSLYVLVSVDRYFSSSSNVRFRQFSEVKTTRYTIPIAILTAFLMYLYLPAYYKLSRTPSGTFVCSIPDSAINQFTLMFFTTLTVILTTLLLLVFNVLTLKNIRRHRHQLHVTTNNLSLHRRRDRQMIKIMLYQTFLYLCLCLPQLLVGTYASFITPLTITIAFFAKLFLFVSFLNYVCRCFVNTTVAPMYRHALFKLLNRWWKKLFCDSTLIERYFLVQQHQQRTQFTQTRINPTKRIFSATSGVQVRTIVE</sequence>
<dbReference type="PANTHER" id="PTHR24243:SF208">
    <property type="entry name" value="PYROKININ-1 RECEPTOR"/>
    <property type="match status" value="1"/>
</dbReference>
<dbReference type="EMBL" id="CAJOBA010032044">
    <property type="protein sequence ID" value="CAF3962041.1"/>
    <property type="molecule type" value="Genomic_DNA"/>
</dbReference>
<evidence type="ECO:0000313" key="12">
    <source>
        <dbReference type="Proteomes" id="UP000682733"/>
    </source>
</evidence>
<evidence type="ECO:0000256" key="5">
    <source>
        <dbReference type="ARBA" id="ARBA00023136"/>
    </source>
</evidence>
<evidence type="ECO:0000256" key="8">
    <source>
        <dbReference type="SAM" id="Phobius"/>
    </source>
</evidence>
<feature type="domain" description="G-protein coupled receptors family 1 profile" evidence="9">
    <location>
        <begin position="26"/>
        <end position="281"/>
    </location>
</feature>
<comment type="caution">
    <text evidence="11">The sequence shown here is derived from an EMBL/GenBank/DDBJ whole genome shotgun (WGS) entry which is preliminary data.</text>
</comment>
<evidence type="ECO:0000256" key="1">
    <source>
        <dbReference type="ARBA" id="ARBA00004141"/>
    </source>
</evidence>
<dbReference type="Proteomes" id="UP000682733">
    <property type="component" value="Unassembled WGS sequence"/>
</dbReference>
<protein>
    <recommendedName>
        <fullName evidence="9">G-protein coupled receptors family 1 profile domain-containing protein</fullName>
    </recommendedName>
</protein>
<evidence type="ECO:0000259" key="9">
    <source>
        <dbReference type="PROSITE" id="PS50262"/>
    </source>
</evidence>
<dbReference type="AlphaFoldDB" id="A0A8S2MNA3"/>
<dbReference type="SUPFAM" id="SSF81321">
    <property type="entry name" value="Family A G protein-coupled receptor-like"/>
    <property type="match status" value="1"/>
</dbReference>
<feature type="transmembrane region" description="Helical" evidence="8">
    <location>
        <begin position="47"/>
        <end position="69"/>
    </location>
</feature>
<feature type="transmembrane region" description="Helical" evidence="8">
    <location>
        <begin position="89"/>
        <end position="111"/>
    </location>
</feature>
<feature type="transmembrane region" description="Helical" evidence="8">
    <location>
        <begin position="132"/>
        <end position="152"/>
    </location>
</feature>
<reference evidence="11" key="1">
    <citation type="submission" date="2021-02" db="EMBL/GenBank/DDBJ databases">
        <authorList>
            <person name="Nowell W R."/>
        </authorList>
    </citation>
    <scope>NUCLEOTIDE SEQUENCE</scope>
</reference>